<name>A0ACB8FIW4_9SAUR</name>
<keyword evidence="2" id="KW-1185">Reference proteome</keyword>
<accession>A0ACB8FIW4</accession>
<evidence type="ECO:0000313" key="2">
    <source>
        <dbReference type="Proteomes" id="UP000827872"/>
    </source>
</evidence>
<evidence type="ECO:0000313" key="1">
    <source>
        <dbReference type="EMBL" id="KAH8005195.1"/>
    </source>
</evidence>
<reference evidence="1" key="1">
    <citation type="submission" date="2021-08" db="EMBL/GenBank/DDBJ databases">
        <title>The first chromosome-level gecko genome reveals the dynamic sex chromosomes of Neotropical dwarf geckos (Sphaerodactylidae: Sphaerodactylus).</title>
        <authorList>
            <person name="Pinto B.J."/>
            <person name="Keating S.E."/>
            <person name="Gamble T."/>
        </authorList>
    </citation>
    <scope>NUCLEOTIDE SEQUENCE</scope>
    <source>
        <strain evidence="1">TG3544</strain>
    </source>
</reference>
<dbReference type="EMBL" id="CM037617">
    <property type="protein sequence ID" value="KAH8005195.1"/>
    <property type="molecule type" value="Genomic_DNA"/>
</dbReference>
<organism evidence="1 2">
    <name type="scientific">Sphaerodactylus townsendi</name>
    <dbReference type="NCBI Taxonomy" id="933632"/>
    <lineage>
        <taxon>Eukaryota</taxon>
        <taxon>Metazoa</taxon>
        <taxon>Chordata</taxon>
        <taxon>Craniata</taxon>
        <taxon>Vertebrata</taxon>
        <taxon>Euteleostomi</taxon>
        <taxon>Lepidosauria</taxon>
        <taxon>Squamata</taxon>
        <taxon>Bifurcata</taxon>
        <taxon>Gekkota</taxon>
        <taxon>Sphaerodactylidae</taxon>
        <taxon>Sphaerodactylus</taxon>
    </lineage>
</organism>
<dbReference type="Proteomes" id="UP000827872">
    <property type="component" value="Linkage Group LG04"/>
</dbReference>
<gene>
    <name evidence="1" type="ORF">K3G42_024926</name>
</gene>
<comment type="caution">
    <text evidence="1">The sequence shown here is derived from an EMBL/GenBank/DDBJ whole genome shotgun (WGS) entry which is preliminary data.</text>
</comment>
<proteinExistence type="predicted"/>
<protein>
    <submittedName>
        <fullName evidence="1">Uncharacterized protein</fullName>
    </submittedName>
</protein>
<sequence length="371" mass="43827">MAVLNLFKWVEKENSTKQCGNRRSKLFQSEKVEVYKKDRDVALLDLIINFFIQLLRVAKGMVTAEMFQSFQNCDVMQKMTETFDEETGLQYKKFMAYPWILTVTWPVDMDNEDYPLIRPGSYWKKFKANFCEFTEVLIQQCQCSILCDSYLLDTIISLLTGLADSTVRAFRHTSTLAAMKLLTALVNLNLSLDASKRNLERLYEVEKNRTAGKRTNSRLDQLEKKRKEYEQKPLEIENMMNAIFKGIFLQRYRDVIPEIRAICIEEMGSWMKIYPRTFLNDSYLKYIGWMLYDKQPEVRLKCLHGLQGIYDQKKLVSKMDLFNSRFKDRIMSMTLDKDHEVAVQAMKLLVLMSQLGIFHMMERYGCLLWKQ</sequence>